<keyword evidence="2" id="KW-1185">Reference proteome</keyword>
<sequence>MVLVLSAAEVERSLDLAGLVDVVNDALVKQAAGEVERPHRPHFPVGAGLDGDEPAGTGIAMPAYVHGADHYATKLVGVHEGNAERGLPTINAQIALTDARTGLPKAFMAGTTITNARTGCIGAVSVRELAPEPDGEGLTLGVLGAGAQARWQTRAIATVAPLSDVRVHSPSDSRRACAADLSEEGIPARAVDTPGEAVEGADVVVTATTATDPVFPPDALEEGTLVVAVGAFTAETQELHPAVLERAERVFADVPEEVAETGDLLASDFDADDLVELGVPLADGYVRESPDGVLVVASVGSATLDAAAGETVYREAREAGDGTEVSL</sequence>
<gene>
    <name evidence="1" type="ORF">SAMN04488066_102157</name>
</gene>
<dbReference type="PANTHER" id="PTHR13812:SF19">
    <property type="entry name" value="KETIMINE REDUCTASE MU-CRYSTALLIN"/>
    <property type="match status" value="1"/>
</dbReference>
<dbReference type="AlphaFoldDB" id="A0A1I2ZIV7"/>
<dbReference type="Gene3D" id="3.30.1780.10">
    <property type="entry name" value="ornithine cyclodeaminase, domain 1"/>
    <property type="match status" value="1"/>
</dbReference>
<dbReference type="Proteomes" id="UP000323537">
    <property type="component" value="Unassembled WGS sequence"/>
</dbReference>
<dbReference type="SUPFAM" id="SSF51735">
    <property type="entry name" value="NAD(P)-binding Rossmann-fold domains"/>
    <property type="match status" value="1"/>
</dbReference>
<reference evidence="1 2" key="1">
    <citation type="submission" date="2016-10" db="EMBL/GenBank/DDBJ databases">
        <authorList>
            <person name="Varghese N."/>
            <person name="Submissions S."/>
        </authorList>
    </citation>
    <scope>NUCLEOTIDE SEQUENCE [LARGE SCALE GENOMIC DNA]</scope>
    <source>
        <strain evidence="1 2">CGMCC 1.6377</strain>
    </source>
</reference>
<dbReference type="GO" id="GO:0005737">
    <property type="term" value="C:cytoplasm"/>
    <property type="evidence" value="ECO:0007669"/>
    <property type="project" value="TreeGrafter"/>
</dbReference>
<evidence type="ECO:0000313" key="1">
    <source>
        <dbReference type="EMBL" id="SFH37797.1"/>
    </source>
</evidence>
<proteinExistence type="predicted"/>
<dbReference type="InterPro" id="IPR003462">
    <property type="entry name" value="ODC_Mu_crystall"/>
</dbReference>
<dbReference type="PANTHER" id="PTHR13812">
    <property type="entry name" value="KETIMINE REDUCTASE MU-CRYSTALLIN"/>
    <property type="match status" value="1"/>
</dbReference>
<dbReference type="PIRSF" id="PIRSF001439">
    <property type="entry name" value="CryM"/>
    <property type="match status" value="1"/>
</dbReference>
<dbReference type="OrthoDB" id="214116at2157"/>
<dbReference type="EMBL" id="FOPZ01000002">
    <property type="protein sequence ID" value="SFH37797.1"/>
    <property type="molecule type" value="Genomic_DNA"/>
</dbReference>
<protein>
    <submittedName>
        <fullName evidence="1">Alanine dehydrogenase</fullName>
    </submittedName>
</protein>
<name>A0A1I2ZIV7_9EURY</name>
<dbReference type="Pfam" id="PF02423">
    <property type="entry name" value="OCD_Mu_crystall"/>
    <property type="match status" value="1"/>
</dbReference>
<dbReference type="InterPro" id="IPR036291">
    <property type="entry name" value="NAD(P)-bd_dom_sf"/>
</dbReference>
<dbReference type="RefSeq" id="WP_149783316.1">
    <property type="nucleotide sequence ID" value="NZ_BAAADP010000005.1"/>
</dbReference>
<dbReference type="InterPro" id="IPR023401">
    <property type="entry name" value="ODC_N"/>
</dbReference>
<evidence type="ECO:0000313" key="2">
    <source>
        <dbReference type="Proteomes" id="UP000323537"/>
    </source>
</evidence>
<dbReference type="Gene3D" id="3.40.50.720">
    <property type="entry name" value="NAD(P)-binding Rossmann-like Domain"/>
    <property type="match status" value="1"/>
</dbReference>
<accession>A0A1I2ZIV7</accession>
<organism evidence="1 2">
    <name type="scientific">Halorubrum aquaticum</name>
    <dbReference type="NCBI Taxonomy" id="387340"/>
    <lineage>
        <taxon>Archaea</taxon>
        <taxon>Methanobacteriati</taxon>
        <taxon>Methanobacteriota</taxon>
        <taxon>Stenosarchaea group</taxon>
        <taxon>Halobacteria</taxon>
        <taxon>Halobacteriales</taxon>
        <taxon>Haloferacaceae</taxon>
        <taxon>Halorubrum</taxon>
    </lineage>
</organism>